<organism evidence="1 2">
    <name type="scientific">Catenaria anguillulae PL171</name>
    <dbReference type="NCBI Taxonomy" id="765915"/>
    <lineage>
        <taxon>Eukaryota</taxon>
        <taxon>Fungi</taxon>
        <taxon>Fungi incertae sedis</taxon>
        <taxon>Blastocladiomycota</taxon>
        <taxon>Blastocladiomycetes</taxon>
        <taxon>Blastocladiales</taxon>
        <taxon>Catenariaceae</taxon>
        <taxon>Catenaria</taxon>
    </lineage>
</organism>
<accession>A0A1Y2I2L9</accession>
<protein>
    <submittedName>
        <fullName evidence="1">Uncharacterized protein</fullName>
    </submittedName>
</protein>
<sequence length="867" mass="95298">MSGGSSTFADILATPAIWPPLIAAVESLDSATNHRLGQLTLARLAWTCRAAYTAIHLRLWSTLRLVFRDRGERPPSPSSSKDSAAAESLLARHAQVMDGSLFPHYNPSMTSATTAGCRDARAKVLIQRTRAVSEFRYLYPFVVLGGKLYLAILYDKKKHTKPNGSAPSPAPARAGVWGKHVLPKSGLPLETRVIGGLLLVEYPLRLVTRIVVDFSDPSFARRFECDHLNCKTDLTAKLSFLLSPYFVNQVTSFDFLAVNPRHCLGMLHHKLSHAYTNVQSHDWAIRRGGLRPTPTVVASASHVRLLIDHSFNAAHPLRAVGMPDSQITHFELYGAGVFHFCWPRSQVFKSKSLSMLVLDFDVDFANGCTHVDQGHVAYRWSMPALCRFKLTTSVANLLFPNDSSHYRPGEPITSECAFPQLTHLTLIPKHTRHEALNQAPELPYTHMPNLTHFAVPFPKTAARNNIKRKKIKQSNGHFTLPVMDLYKLLTHAKHLTSLDLAGVAQLCPTYSSALDPTPVHLTKASLRASHLRSVSHAFSIPGLASLVLVLDTADWTRELLKIAPNTMARLTLKLNHGPIQLGSDVWLAIAKGFPTLTHLDIRPCDLAFDSPSKHARDSVIDLMDASHDLLDIEDLSINAIATEEQEQQHDSTAHPFTMPHITHLAITHLYAHMPPHLTLPNLVSLETHMDRLNLLTAALSHLARLVLYGKLSAVAAQNIFNLVPPSAAIHFVPLGRVHDMRSPVSATKPRDKDAGGPLVFKFAGAQHARTWSKVLRACKWSAPTGTVGRHTGKRAVTVVLGAGVEEKHARLIGHVVCSLLGGNLGRVDVVWEGEVADSSADICVQWVREAVGGAQRDGKGVRLVCEE</sequence>
<dbReference type="EMBL" id="MCFL01000002">
    <property type="protein sequence ID" value="ORZ41100.1"/>
    <property type="molecule type" value="Genomic_DNA"/>
</dbReference>
<dbReference type="InterPro" id="IPR032675">
    <property type="entry name" value="LRR_dom_sf"/>
</dbReference>
<dbReference type="AlphaFoldDB" id="A0A1Y2I2L9"/>
<reference evidence="1 2" key="1">
    <citation type="submission" date="2016-07" db="EMBL/GenBank/DDBJ databases">
        <title>Pervasive Adenine N6-methylation of Active Genes in Fungi.</title>
        <authorList>
            <consortium name="DOE Joint Genome Institute"/>
            <person name="Mondo S.J."/>
            <person name="Dannebaum R.O."/>
            <person name="Kuo R.C."/>
            <person name="Labutti K."/>
            <person name="Haridas S."/>
            <person name="Kuo A."/>
            <person name="Salamov A."/>
            <person name="Ahrendt S.R."/>
            <person name="Lipzen A."/>
            <person name="Sullivan W."/>
            <person name="Andreopoulos W.B."/>
            <person name="Clum A."/>
            <person name="Lindquist E."/>
            <person name="Daum C."/>
            <person name="Ramamoorthy G.K."/>
            <person name="Gryganskyi A."/>
            <person name="Culley D."/>
            <person name="Magnuson J.K."/>
            <person name="James T.Y."/>
            <person name="O'Malley M.A."/>
            <person name="Stajich J.E."/>
            <person name="Spatafora J.W."/>
            <person name="Visel A."/>
            <person name="Grigoriev I.V."/>
        </authorList>
    </citation>
    <scope>NUCLEOTIDE SEQUENCE [LARGE SCALE GENOMIC DNA]</scope>
    <source>
        <strain evidence="1 2">PL171</strain>
    </source>
</reference>
<dbReference type="Proteomes" id="UP000193411">
    <property type="component" value="Unassembled WGS sequence"/>
</dbReference>
<evidence type="ECO:0000313" key="2">
    <source>
        <dbReference type="Proteomes" id="UP000193411"/>
    </source>
</evidence>
<name>A0A1Y2I2L9_9FUNG</name>
<keyword evidence="2" id="KW-1185">Reference proteome</keyword>
<dbReference type="Gene3D" id="3.80.10.10">
    <property type="entry name" value="Ribonuclease Inhibitor"/>
    <property type="match status" value="1"/>
</dbReference>
<evidence type="ECO:0000313" key="1">
    <source>
        <dbReference type="EMBL" id="ORZ41100.1"/>
    </source>
</evidence>
<gene>
    <name evidence="1" type="ORF">BCR44DRAFT_67110</name>
</gene>
<proteinExistence type="predicted"/>
<comment type="caution">
    <text evidence="1">The sequence shown here is derived from an EMBL/GenBank/DDBJ whole genome shotgun (WGS) entry which is preliminary data.</text>
</comment>